<keyword evidence="4" id="KW-1185">Reference proteome</keyword>
<accession>A0ABP8G0N2</accession>
<proteinExistence type="predicted"/>
<dbReference type="Proteomes" id="UP001500582">
    <property type="component" value="Unassembled WGS sequence"/>
</dbReference>
<dbReference type="PANTHER" id="PTHR44216">
    <property type="entry name" value="PROTEIN O-MANNOSYL-TRANSFERASE TMTC2"/>
    <property type="match status" value="1"/>
</dbReference>
<feature type="chain" id="PRO_5046375609" description="Tetratricopeptide repeat protein" evidence="2">
    <location>
        <begin position="23"/>
        <end position="335"/>
    </location>
</feature>
<evidence type="ECO:0008006" key="5">
    <source>
        <dbReference type="Google" id="ProtNLM"/>
    </source>
</evidence>
<gene>
    <name evidence="3" type="ORF">GCM10023149_10790</name>
</gene>
<reference evidence="4" key="1">
    <citation type="journal article" date="2019" name="Int. J. Syst. Evol. Microbiol.">
        <title>The Global Catalogue of Microorganisms (GCM) 10K type strain sequencing project: providing services to taxonomists for standard genome sequencing and annotation.</title>
        <authorList>
            <consortium name="The Broad Institute Genomics Platform"/>
            <consortium name="The Broad Institute Genome Sequencing Center for Infectious Disease"/>
            <person name="Wu L."/>
            <person name="Ma J."/>
        </authorList>
    </citation>
    <scope>NUCLEOTIDE SEQUENCE [LARGE SCALE GENOMIC DNA]</scope>
    <source>
        <strain evidence="4">JCM 17705</strain>
    </source>
</reference>
<keyword evidence="1" id="KW-0802">TPR repeat</keyword>
<dbReference type="Gene3D" id="1.25.40.10">
    <property type="entry name" value="Tetratricopeptide repeat domain"/>
    <property type="match status" value="2"/>
</dbReference>
<dbReference type="InterPro" id="IPR052384">
    <property type="entry name" value="TMTC_O-mannosyltransferase"/>
</dbReference>
<dbReference type="Pfam" id="PF13181">
    <property type="entry name" value="TPR_8"/>
    <property type="match status" value="2"/>
</dbReference>
<comment type="caution">
    <text evidence="3">The sequence shown here is derived from an EMBL/GenBank/DDBJ whole genome shotgun (WGS) entry which is preliminary data.</text>
</comment>
<feature type="repeat" description="TPR" evidence="1">
    <location>
        <begin position="96"/>
        <end position="129"/>
    </location>
</feature>
<dbReference type="RefSeq" id="WP_345209986.1">
    <property type="nucleotide sequence ID" value="NZ_BAABFT010000002.1"/>
</dbReference>
<feature type="repeat" description="TPR" evidence="1">
    <location>
        <begin position="25"/>
        <end position="58"/>
    </location>
</feature>
<feature type="repeat" description="TPR" evidence="1">
    <location>
        <begin position="130"/>
        <end position="163"/>
    </location>
</feature>
<evidence type="ECO:0000313" key="3">
    <source>
        <dbReference type="EMBL" id="GAA4314583.1"/>
    </source>
</evidence>
<dbReference type="SUPFAM" id="SSF48452">
    <property type="entry name" value="TPR-like"/>
    <property type="match status" value="1"/>
</dbReference>
<name>A0ABP8G0N2_9SPHI</name>
<evidence type="ECO:0000313" key="4">
    <source>
        <dbReference type="Proteomes" id="UP001500582"/>
    </source>
</evidence>
<dbReference type="PROSITE" id="PS50005">
    <property type="entry name" value="TPR"/>
    <property type="match status" value="3"/>
</dbReference>
<dbReference type="InterPro" id="IPR011990">
    <property type="entry name" value="TPR-like_helical_dom_sf"/>
</dbReference>
<evidence type="ECO:0000256" key="1">
    <source>
        <dbReference type="PROSITE-ProRule" id="PRU00339"/>
    </source>
</evidence>
<dbReference type="EMBL" id="BAABFT010000002">
    <property type="protein sequence ID" value="GAA4314583.1"/>
    <property type="molecule type" value="Genomic_DNA"/>
</dbReference>
<dbReference type="SMART" id="SM00028">
    <property type="entry name" value="TPR"/>
    <property type="match status" value="4"/>
</dbReference>
<dbReference type="PANTHER" id="PTHR44216:SF3">
    <property type="entry name" value="PROTEIN O-MANNOSYL-TRANSFERASE TMTC2"/>
    <property type="match status" value="1"/>
</dbReference>
<sequence>MKSILKIISTILFCALSLGALAQDANSLVKEGIELNNARNYTGAIEKYKAALTLEPANINANYQIAFSLNALGKGSDALPYLQNVVEGNASANIMAASYGLMGSIYDKLSQAQKSVDSYKLAIKADSTDHSMYYNLGLAYFRNRQYAEAEQSAIAAIGLKPDHAASIRLYALVTFHQNKRMPALLALCHFLWLEPTGAKNDEAYTNLQSILKGGELKAGQTSGTVSADTRELNQAITTVVAGANNKKYPTPATLLSEQLKAIFAAAGNLAKKQTGGSLLYNKLVNRYYKLAQTGNMPAFANYISQANDKGAAAFVKTKSASITALDAWVKEQGVL</sequence>
<keyword evidence="2" id="KW-0732">Signal</keyword>
<organism evidence="3 4">
    <name type="scientific">Mucilaginibacter gynuensis</name>
    <dbReference type="NCBI Taxonomy" id="1302236"/>
    <lineage>
        <taxon>Bacteria</taxon>
        <taxon>Pseudomonadati</taxon>
        <taxon>Bacteroidota</taxon>
        <taxon>Sphingobacteriia</taxon>
        <taxon>Sphingobacteriales</taxon>
        <taxon>Sphingobacteriaceae</taxon>
        <taxon>Mucilaginibacter</taxon>
    </lineage>
</organism>
<evidence type="ECO:0000256" key="2">
    <source>
        <dbReference type="SAM" id="SignalP"/>
    </source>
</evidence>
<feature type="signal peptide" evidence="2">
    <location>
        <begin position="1"/>
        <end position="22"/>
    </location>
</feature>
<dbReference type="InterPro" id="IPR019734">
    <property type="entry name" value="TPR_rpt"/>
</dbReference>
<protein>
    <recommendedName>
        <fullName evidence="5">Tetratricopeptide repeat protein</fullName>
    </recommendedName>
</protein>